<dbReference type="InterPro" id="IPR035906">
    <property type="entry name" value="MetI-like_sf"/>
</dbReference>
<keyword evidence="4 7" id="KW-0812">Transmembrane</keyword>
<proteinExistence type="inferred from homology"/>
<feature type="transmembrane region" description="Helical" evidence="7">
    <location>
        <begin position="65"/>
        <end position="87"/>
    </location>
</feature>
<comment type="similarity">
    <text evidence="7">Belongs to the binding-protein-dependent transport system permease family.</text>
</comment>
<evidence type="ECO:0000256" key="6">
    <source>
        <dbReference type="ARBA" id="ARBA00023136"/>
    </source>
</evidence>
<comment type="caution">
    <text evidence="10">The sequence shown here is derived from an EMBL/GenBank/DDBJ whole genome shotgun (WGS) entry which is preliminary data.</text>
</comment>
<name>A0ABV5R6V7_9ACTN</name>
<evidence type="ECO:0000259" key="9">
    <source>
        <dbReference type="PROSITE" id="PS50928"/>
    </source>
</evidence>
<evidence type="ECO:0000313" key="11">
    <source>
        <dbReference type="Proteomes" id="UP001589710"/>
    </source>
</evidence>
<evidence type="ECO:0000256" key="7">
    <source>
        <dbReference type="RuleBase" id="RU363032"/>
    </source>
</evidence>
<feature type="domain" description="ABC transmembrane type-1" evidence="9">
    <location>
        <begin position="127"/>
        <end position="316"/>
    </location>
</feature>
<evidence type="ECO:0000313" key="10">
    <source>
        <dbReference type="EMBL" id="MFB9573585.1"/>
    </source>
</evidence>
<feature type="transmembrane region" description="Helical" evidence="7">
    <location>
        <begin position="131"/>
        <end position="154"/>
    </location>
</feature>
<evidence type="ECO:0000256" key="2">
    <source>
        <dbReference type="ARBA" id="ARBA00022448"/>
    </source>
</evidence>
<dbReference type="RefSeq" id="WP_345511139.1">
    <property type="nucleotide sequence ID" value="NZ_BAAAXD010000011.1"/>
</dbReference>
<evidence type="ECO:0000256" key="8">
    <source>
        <dbReference type="SAM" id="MobiDB-lite"/>
    </source>
</evidence>
<accession>A0ABV5R6V7</accession>
<dbReference type="PANTHER" id="PTHR43386">
    <property type="entry name" value="OLIGOPEPTIDE TRANSPORT SYSTEM PERMEASE PROTEIN APPC"/>
    <property type="match status" value="1"/>
</dbReference>
<evidence type="ECO:0000256" key="4">
    <source>
        <dbReference type="ARBA" id="ARBA00022692"/>
    </source>
</evidence>
<dbReference type="Pfam" id="PF00528">
    <property type="entry name" value="BPD_transp_1"/>
    <property type="match status" value="1"/>
</dbReference>
<organism evidence="10 11">
    <name type="scientific">Streptomyces yanii</name>
    <dbReference type="NCBI Taxonomy" id="78510"/>
    <lineage>
        <taxon>Bacteria</taxon>
        <taxon>Bacillati</taxon>
        <taxon>Actinomycetota</taxon>
        <taxon>Actinomycetes</taxon>
        <taxon>Kitasatosporales</taxon>
        <taxon>Streptomycetaceae</taxon>
        <taxon>Streptomyces</taxon>
    </lineage>
</organism>
<keyword evidence="3" id="KW-1003">Cell membrane</keyword>
<reference evidence="10 11" key="1">
    <citation type="submission" date="2024-09" db="EMBL/GenBank/DDBJ databases">
        <authorList>
            <person name="Sun Q."/>
            <person name="Mori K."/>
        </authorList>
    </citation>
    <scope>NUCLEOTIDE SEQUENCE [LARGE SCALE GENOMIC DNA]</scope>
    <source>
        <strain evidence="10 11">JCM 3331</strain>
    </source>
</reference>
<feature type="transmembrane region" description="Helical" evidence="7">
    <location>
        <begin position="293"/>
        <end position="319"/>
    </location>
</feature>
<gene>
    <name evidence="10" type="ORF">ACFFTL_14965</name>
</gene>
<evidence type="ECO:0000256" key="1">
    <source>
        <dbReference type="ARBA" id="ARBA00004651"/>
    </source>
</evidence>
<keyword evidence="5 7" id="KW-1133">Transmembrane helix</keyword>
<protein>
    <submittedName>
        <fullName evidence="10">ABC transporter permease</fullName>
    </submittedName>
</protein>
<dbReference type="CDD" id="cd06261">
    <property type="entry name" value="TM_PBP2"/>
    <property type="match status" value="1"/>
</dbReference>
<evidence type="ECO:0000256" key="5">
    <source>
        <dbReference type="ARBA" id="ARBA00022989"/>
    </source>
</evidence>
<comment type="subcellular location">
    <subcellularLocation>
        <location evidence="1 7">Cell membrane</location>
        <topology evidence="1 7">Multi-pass membrane protein</topology>
    </subcellularLocation>
</comment>
<dbReference type="SUPFAM" id="SSF161098">
    <property type="entry name" value="MetI-like"/>
    <property type="match status" value="1"/>
</dbReference>
<dbReference type="PROSITE" id="PS50928">
    <property type="entry name" value="ABC_TM1"/>
    <property type="match status" value="1"/>
</dbReference>
<keyword evidence="6 7" id="KW-0472">Membrane</keyword>
<dbReference type="Gene3D" id="1.10.3720.10">
    <property type="entry name" value="MetI-like"/>
    <property type="match status" value="1"/>
</dbReference>
<feature type="region of interest" description="Disordered" evidence="8">
    <location>
        <begin position="1"/>
        <end position="35"/>
    </location>
</feature>
<keyword evidence="11" id="KW-1185">Reference proteome</keyword>
<sequence length="330" mass="34565">MTNDGASVVEREAEEPPTPDTKHEPRTGSTGHGAGAAMSYASPAAIGRSIGTTARRILGGPRFPLLDRMAFALVALLVLVALIGIFWTPHDPFMVNTKQAFLPPGSGHLLGTDNVGRDVLSRILAGAGRTLLIAVAIVLSAAGIGVLVASIAALMPTWIDEAVMRVCDILMSLPSLVLALGLAASLGPSMMSIVLAMIATSWPSTARLMRNILRETMTSSYVESARILGMSRLRLMRRHVLPNSLDAIYVQASMEISGTIVMIAGLAFLGVGAPPPSPDWGSLIAQGQDHITTAWWIALFPGLATTLAAIAFGLAGDAVRSSVDPSSRRS</sequence>
<keyword evidence="2 7" id="KW-0813">Transport</keyword>
<dbReference type="EMBL" id="JBHMCG010000062">
    <property type="protein sequence ID" value="MFB9573585.1"/>
    <property type="molecule type" value="Genomic_DNA"/>
</dbReference>
<feature type="transmembrane region" description="Helical" evidence="7">
    <location>
        <begin position="247"/>
        <end position="273"/>
    </location>
</feature>
<evidence type="ECO:0000256" key="3">
    <source>
        <dbReference type="ARBA" id="ARBA00022475"/>
    </source>
</evidence>
<dbReference type="PANTHER" id="PTHR43386:SF1">
    <property type="entry name" value="D,D-DIPEPTIDE TRANSPORT SYSTEM PERMEASE PROTEIN DDPC-RELATED"/>
    <property type="match status" value="1"/>
</dbReference>
<dbReference type="InterPro" id="IPR000515">
    <property type="entry name" value="MetI-like"/>
</dbReference>
<dbReference type="Proteomes" id="UP001589710">
    <property type="component" value="Unassembled WGS sequence"/>
</dbReference>
<dbReference type="InterPro" id="IPR050366">
    <property type="entry name" value="BP-dependent_transpt_permease"/>
</dbReference>